<dbReference type="AlphaFoldDB" id="A0A9X9F1Q9"/>
<reference evidence="1 2" key="1">
    <citation type="journal article" date="2019" name="Environ. Microbiol.">
        <title>An active ?-lactamase is a part of an orchestrated cell wall stress resistance network of Bacillus subtilis and related rhizosphere species.</title>
        <authorList>
            <person name="Bucher T."/>
            <person name="Keren-Paz A."/>
            <person name="Hausser J."/>
            <person name="Olender T."/>
            <person name="Cytryn E."/>
            <person name="Kolodkin-Gal I."/>
        </authorList>
    </citation>
    <scope>NUCLEOTIDE SEQUENCE [LARGE SCALE GENOMIC DNA]</scope>
    <source>
        <strain evidence="1 2">I32</strain>
    </source>
</reference>
<dbReference type="InterPro" id="IPR011990">
    <property type="entry name" value="TPR-like_helical_dom_sf"/>
</dbReference>
<evidence type="ECO:0000313" key="1">
    <source>
        <dbReference type="EMBL" id="TKI84331.1"/>
    </source>
</evidence>
<evidence type="ECO:0000313" key="2">
    <source>
        <dbReference type="Proteomes" id="UP000308444"/>
    </source>
</evidence>
<dbReference type="EMBL" id="SZOH01004586">
    <property type="protein sequence ID" value="TKI84331.1"/>
    <property type="molecule type" value="Genomic_DNA"/>
</dbReference>
<comment type="caution">
    <text evidence="1">The sequence shown here is derived from an EMBL/GenBank/DDBJ whole genome shotgun (WGS) entry which is preliminary data.</text>
</comment>
<proteinExistence type="predicted"/>
<name>A0A9X9F1Q9_BACCE</name>
<sequence>AVEQHKKLSNIRDFLHTLKVKKAERSTAFMYAAAAVTEIWIERQLHEQPKRSIITRAFYRMKNRAKEISMVTMIIDLYEISLKLNPKNSMAAQRFALFYENVEMNKEAIEILHTSLEN</sequence>
<feature type="non-terminal residue" evidence="1">
    <location>
        <position position="1"/>
    </location>
</feature>
<feature type="non-terminal residue" evidence="1">
    <location>
        <position position="118"/>
    </location>
</feature>
<protein>
    <submittedName>
        <fullName evidence="1">Uncharacterized protein</fullName>
    </submittedName>
</protein>
<dbReference type="SUPFAM" id="SSF48452">
    <property type="entry name" value="TPR-like"/>
    <property type="match status" value="1"/>
</dbReference>
<organism evidence="1 2">
    <name type="scientific">Bacillus cereus</name>
    <dbReference type="NCBI Taxonomy" id="1396"/>
    <lineage>
        <taxon>Bacteria</taxon>
        <taxon>Bacillati</taxon>
        <taxon>Bacillota</taxon>
        <taxon>Bacilli</taxon>
        <taxon>Bacillales</taxon>
        <taxon>Bacillaceae</taxon>
        <taxon>Bacillus</taxon>
        <taxon>Bacillus cereus group</taxon>
    </lineage>
</organism>
<dbReference type="Proteomes" id="UP000308444">
    <property type="component" value="Unassembled WGS sequence"/>
</dbReference>
<gene>
    <name evidence="1" type="ORF">FC695_40570</name>
</gene>
<accession>A0A9X9F1Q9</accession>